<sequence length="104" mass="11387">MSAAEIAAYPPLLINGTLDTTYLGGLGQSDGVYRRIPYGVPKLFYEASNAGHKVWGGPEDANRYVGQLAPAFQKTFLDGDTHWAEFLDRPPLYVATFESAHLPN</sequence>
<dbReference type="RefSeq" id="WP_265720884.1">
    <property type="nucleotide sequence ID" value="NZ_JAPIVK010000006.1"/>
</dbReference>
<keyword evidence="2" id="KW-1185">Reference proteome</keyword>
<accession>A0ABW5E720</accession>
<proteinExistence type="predicted"/>
<dbReference type="InterPro" id="IPR029058">
    <property type="entry name" value="AB_hydrolase_fold"/>
</dbReference>
<name>A0ABW5E720_9GAMM</name>
<gene>
    <name evidence="1" type="ORF">ACFSKX_03165</name>
</gene>
<comment type="caution">
    <text evidence="1">The sequence shown here is derived from an EMBL/GenBank/DDBJ whole genome shotgun (WGS) entry which is preliminary data.</text>
</comment>
<organism evidence="1 2">
    <name type="scientific">Microbulbifer halophilus</name>
    <dbReference type="NCBI Taxonomy" id="453963"/>
    <lineage>
        <taxon>Bacteria</taxon>
        <taxon>Pseudomonadati</taxon>
        <taxon>Pseudomonadota</taxon>
        <taxon>Gammaproteobacteria</taxon>
        <taxon>Cellvibrionales</taxon>
        <taxon>Microbulbiferaceae</taxon>
        <taxon>Microbulbifer</taxon>
    </lineage>
</organism>
<dbReference type="Gene3D" id="3.40.50.1820">
    <property type="entry name" value="alpha/beta hydrolase"/>
    <property type="match status" value="1"/>
</dbReference>
<dbReference type="Proteomes" id="UP001597425">
    <property type="component" value="Unassembled WGS sequence"/>
</dbReference>
<evidence type="ECO:0000313" key="2">
    <source>
        <dbReference type="Proteomes" id="UP001597425"/>
    </source>
</evidence>
<dbReference type="EMBL" id="JBHUJD010000003">
    <property type="protein sequence ID" value="MFD2309406.1"/>
    <property type="molecule type" value="Genomic_DNA"/>
</dbReference>
<protein>
    <submittedName>
        <fullName evidence="1">Uncharacterized protein</fullName>
    </submittedName>
</protein>
<reference evidence="2" key="1">
    <citation type="journal article" date="2019" name="Int. J. Syst. Evol. Microbiol.">
        <title>The Global Catalogue of Microorganisms (GCM) 10K type strain sequencing project: providing services to taxonomists for standard genome sequencing and annotation.</title>
        <authorList>
            <consortium name="The Broad Institute Genomics Platform"/>
            <consortium name="The Broad Institute Genome Sequencing Center for Infectious Disease"/>
            <person name="Wu L."/>
            <person name="Ma J."/>
        </authorList>
    </citation>
    <scope>NUCLEOTIDE SEQUENCE [LARGE SCALE GENOMIC DNA]</scope>
    <source>
        <strain evidence="2">KCTC 12848</strain>
    </source>
</reference>
<evidence type="ECO:0000313" key="1">
    <source>
        <dbReference type="EMBL" id="MFD2309406.1"/>
    </source>
</evidence>